<protein>
    <recommendedName>
        <fullName evidence="8">Holo-[acyl-carrier-protein] synthase</fullName>
        <shortName evidence="8">Holo-ACP synthase</shortName>
        <ecNumber evidence="8">2.7.8.7</ecNumber>
    </recommendedName>
    <alternativeName>
        <fullName evidence="8">4'-phosphopantetheinyl transferase AcpS</fullName>
    </alternativeName>
</protein>
<feature type="binding site" evidence="8">
    <location>
        <position position="7"/>
    </location>
    <ligand>
        <name>Mg(2+)</name>
        <dbReference type="ChEBI" id="CHEBI:18420"/>
    </ligand>
</feature>
<accession>A0A8J7CDJ6</accession>
<comment type="catalytic activity">
    <reaction evidence="8">
        <text>apo-[ACP] + CoA = holo-[ACP] + adenosine 3',5'-bisphosphate + H(+)</text>
        <dbReference type="Rhea" id="RHEA:12068"/>
        <dbReference type="Rhea" id="RHEA-COMP:9685"/>
        <dbReference type="Rhea" id="RHEA-COMP:9690"/>
        <dbReference type="ChEBI" id="CHEBI:15378"/>
        <dbReference type="ChEBI" id="CHEBI:29999"/>
        <dbReference type="ChEBI" id="CHEBI:57287"/>
        <dbReference type="ChEBI" id="CHEBI:58343"/>
        <dbReference type="ChEBI" id="CHEBI:64479"/>
        <dbReference type="EC" id="2.7.8.7"/>
    </reaction>
</comment>
<keyword evidence="4 8" id="KW-0276">Fatty acid metabolism</keyword>
<keyword evidence="5 8" id="KW-0460">Magnesium</keyword>
<comment type="similarity">
    <text evidence="8">Belongs to the P-Pant transferase superfamily. AcpS family.</text>
</comment>
<dbReference type="GO" id="GO:0008897">
    <property type="term" value="F:holo-[acyl-carrier-protein] synthase activity"/>
    <property type="evidence" value="ECO:0007669"/>
    <property type="project" value="UniProtKB-UniRule"/>
</dbReference>
<dbReference type="Gene3D" id="3.90.470.20">
    <property type="entry name" value="4'-phosphopantetheinyl transferase domain"/>
    <property type="match status" value="1"/>
</dbReference>
<dbReference type="GO" id="GO:0000287">
    <property type="term" value="F:magnesium ion binding"/>
    <property type="evidence" value="ECO:0007669"/>
    <property type="project" value="UniProtKB-UniRule"/>
</dbReference>
<keyword evidence="3 8" id="KW-0479">Metal-binding</keyword>
<evidence type="ECO:0000256" key="6">
    <source>
        <dbReference type="ARBA" id="ARBA00023098"/>
    </source>
</evidence>
<proteinExistence type="inferred from homology"/>
<sequence>MIGIGVDLVKITRVRRAINRRGDRFVSRILASGERQECPKDVALDEWVAGRFAVKEAGLKALGTGWAEGVAFGQVRVLQDGTLGFSGKAGERADSLGVVNSRVSLTIQGDLIAAVVILDR</sequence>
<evidence type="ECO:0000313" key="10">
    <source>
        <dbReference type="EMBL" id="MBD3866899.1"/>
    </source>
</evidence>
<dbReference type="Pfam" id="PF01648">
    <property type="entry name" value="ACPS"/>
    <property type="match status" value="1"/>
</dbReference>
<dbReference type="Proteomes" id="UP000648239">
    <property type="component" value="Unassembled WGS sequence"/>
</dbReference>
<organism evidence="10 11">
    <name type="scientific">Candidatus Polarisedimenticola svalbardensis</name>
    <dbReference type="NCBI Taxonomy" id="2886004"/>
    <lineage>
        <taxon>Bacteria</taxon>
        <taxon>Pseudomonadati</taxon>
        <taxon>Acidobacteriota</taxon>
        <taxon>Candidatus Polarisedimenticolia</taxon>
        <taxon>Candidatus Polarisedimenticolales</taxon>
        <taxon>Candidatus Polarisedimenticolaceae</taxon>
        <taxon>Candidatus Polarisedimenticola</taxon>
    </lineage>
</organism>
<reference evidence="10 11" key="1">
    <citation type="submission" date="2020-08" db="EMBL/GenBank/DDBJ databases">
        <title>Acidobacteriota in marine sediments use diverse sulfur dissimilation pathways.</title>
        <authorList>
            <person name="Wasmund K."/>
        </authorList>
    </citation>
    <scope>NUCLEOTIDE SEQUENCE [LARGE SCALE GENOMIC DNA]</scope>
    <source>
        <strain evidence="10">MAG AM4</strain>
    </source>
</reference>
<evidence type="ECO:0000256" key="7">
    <source>
        <dbReference type="ARBA" id="ARBA00023160"/>
    </source>
</evidence>
<evidence type="ECO:0000256" key="4">
    <source>
        <dbReference type="ARBA" id="ARBA00022832"/>
    </source>
</evidence>
<comment type="subcellular location">
    <subcellularLocation>
        <location evidence="8">Cytoplasm</location>
    </subcellularLocation>
</comment>
<evidence type="ECO:0000256" key="5">
    <source>
        <dbReference type="ARBA" id="ARBA00022842"/>
    </source>
</evidence>
<feature type="binding site" evidence="8">
    <location>
        <position position="56"/>
    </location>
    <ligand>
        <name>Mg(2+)</name>
        <dbReference type="ChEBI" id="CHEBI:18420"/>
    </ligand>
</feature>
<dbReference type="NCBIfam" id="TIGR00556">
    <property type="entry name" value="pantethn_trn"/>
    <property type="match status" value="1"/>
</dbReference>
<dbReference type="GO" id="GO:0006633">
    <property type="term" value="P:fatty acid biosynthetic process"/>
    <property type="evidence" value="ECO:0007669"/>
    <property type="project" value="UniProtKB-UniRule"/>
</dbReference>
<keyword evidence="7 8" id="KW-0275">Fatty acid biosynthesis</keyword>
<dbReference type="HAMAP" id="MF_00101">
    <property type="entry name" value="AcpS"/>
    <property type="match status" value="1"/>
</dbReference>
<evidence type="ECO:0000259" key="9">
    <source>
        <dbReference type="Pfam" id="PF01648"/>
    </source>
</evidence>
<dbReference type="InterPro" id="IPR004568">
    <property type="entry name" value="Ppantetheine-prot_Trfase_dom"/>
</dbReference>
<evidence type="ECO:0000256" key="2">
    <source>
        <dbReference type="ARBA" id="ARBA00022679"/>
    </source>
</evidence>
<dbReference type="InterPro" id="IPR008278">
    <property type="entry name" value="4-PPantetheinyl_Trfase_dom"/>
</dbReference>
<dbReference type="InterPro" id="IPR037143">
    <property type="entry name" value="4-PPantetheinyl_Trfase_dom_sf"/>
</dbReference>
<dbReference type="InterPro" id="IPR002582">
    <property type="entry name" value="ACPS"/>
</dbReference>
<comment type="function">
    <text evidence="8">Transfers the 4'-phosphopantetheine moiety from coenzyme A to a Ser of acyl-carrier-protein.</text>
</comment>
<keyword evidence="8" id="KW-0963">Cytoplasm</keyword>
<comment type="cofactor">
    <cofactor evidence="8">
        <name>Mg(2+)</name>
        <dbReference type="ChEBI" id="CHEBI:18420"/>
    </cofactor>
</comment>
<dbReference type="NCBIfam" id="TIGR00516">
    <property type="entry name" value="acpS"/>
    <property type="match status" value="1"/>
</dbReference>
<evidence type="ECO:0000256" key="1">
    <source>
        <dbReference type="ARBA" id="ARBA00022516"/>
    </source>
</evidence>
<dbReference type="EMBL" id="JACXWD010000003">
    <property type="protein sequence ID" value="MBD3866899.1"/>
    <property type="molecule type" value="Genomic_DNA"/>
</dbReference>
<evidence type="ECO:0000256" key="8">
    <source>
        <dbReference type="HAMAP-Rule" id="MF_00101"/>
    </source>
</evidence>
<keyword evidence="2 8" id="KW-0808">Transferase</keyword>
<dbReference type="SUPFAM" id="SSF56214">
    <property type="entry name" value="4'-phosphopantetheinyl transferase"/>
    <property type="match status" value="1"/>
</dbReference>
<evidence type="ECO:0000256" key="3">
    <source>
        <dbReference type="ARBA" id="ARBA00022723"/>
    </source>
</evidence>
<dbReference type="EC" id="2.7.8.7" evidence="8"/>
<gene>
    <name evidence="8 10" type="primary">acpS</name>
    <name evidence="10" type="ORF">IFK94_02150</name>
</gene>
<dbReference type="AlphaFoldDB" id="A0A8J7CDJ6"/>
<feature type="domain" description="4'-phosphopantetheinyl transferase" evidence="9">
    <location>
        <begin position="3"/>
        <end position="88"/>
    </location>
</feature>
<keyword evidence="6 8" id="KW-0443">Lipid metabolism</keyword>
<keyword evidence="1 8" id="KW-0444">Lipid biosynthesis</keyword>
<comment type="caution">
    <text evidence="10">The sequence shown here is derived from an EMBL/GenBank/DDBJ whole genome shotgun (WGS) entry which is preliminary data.</text>
</comment>
<name>A0A8J7CDJ6_9BACT</name>
<evidence type="ECO:0000313" key="11">
    <source>
        <dbReference type="Proteomes" id="UP000648239"/>
    </source>
</evidence>
<dbReference type="GO" id="GO:0005737">
    <property type="term" value="C:cytoplasm"/>
    <property type="evidence" value="ECO:0007669"/>
    <property type="project" value="UniProtKB-SubCell"/>
</dbReference>